<organism evidence="14">
    <name type="scientific">uncultured Thermomicrobiales bacterium</name>
    <dbReference type="NCBI Taxonomy" id="1645740"/>
    <lineage>
        <taxon>Bacteria</taxon>
        <taxon>Pseudomonadati</taxon>
        <taxon>Thermomicrobiota</taxon>
        <taxon>Thermomicrobia</taxon>
        <taxon>Thermomicrobiales</taxon>
        <taxon>environmental samples</taxon>
    </lineage>
</organism>
<evidence type="ECO:0000256" key="8">
    <source>
        <dbReference type="ARBA" id="ARBA00022679"/>
    </source>
</evidence>
<keyword evidence="9 12" id="KW-0663">Pyridoxal phosphate</keyword>
<comment type="cofactor">
    <cofactor evidence="1 12">
        <name>pyridoxal 5'-phosphate</name>
        <dbReference type="ChEBI" id="CHEBI:597326"/>
    </cofactor>
</comment>
<name>A0A6J4VT31_9BACT</name>
<evidence type="ECO:0000256" key="11">
    <source>
        <dbReference type="ARBA" id="ARBA00047481"/>
    </source>
</evidence>
<comment type="subunit">
    <text evidence="4">Homodimer.</text>
</comment>
<dbReference type="NCBIfam" id="TIGR01141">
    <property type="entry name" value="hisC"/>
    <property type="match status" value="1"/>
</dbReference>
<evidence type="ECO:0000256" key="2">
    <source>
        <dbReference type="ARBA" id="ARBA00005011"/>
    </source>
</evidence>
<accession>A0A6J4VT31</accession>
<evidence type="ECO:0000256" key="6">
    <source>
        <dbReference type="ARBA" id="ARBA00022576"/>
    </source>
</evidence>
<dbReference type="InterPro" id="IPR015424">
    <property type="entry name" value="PyrdxlP-dep_Trfase"/>
</dbReference>
<dbReference type="InterPro" id="IPR004839">
    <property type="entry name" value="Aminotransferase_I/II_large"/>
</dbReference>
<dbReference type="CDD" id="cd00609">
    <property type="entry name" value="AAT_like"/>
    <property type="match status" value="1"/>
</dbReference>
<keyword evidence="7" id="KW-0028">Amino-acid biosynthesis</keyword>
<keyword evidence="10" id="KW-0368">Histidine biosynthesis</keyword>
<dbReference type="Gene3D" id="3.90.1150.10">
    <property type="entry name" value="Aspartate Aminotransferase, domain 1"/>
    <property type="match status" value="1"/>
</dbReference>
<proteinExistence type="inferred from homology"/>
<evidence type="ECO:0000256" key="5">
    <source>
        <dbReference type="ARBA" id="ARBA00012748"/>
    </source>
</evidence>
<comment type="similarity">
    <text evidence="3">Belongs to the class-II pyridoxal-phosphate-dependent aminotransferase family. Histidinol-phosphate aminotransferase subfamily.</text>
</comment>
<gene>
    <name evidence="14" type="ORF">AVDCRST_MAG88-4329</name>
</gene>
<evidence type="ECO:0000256" key="9">
    <source>
        <dbReference type="ARBA" id="ARBA00022898"/>
    </source>
</evidence>
<dbReference type="GO" id="GO:0030170">
    <property type="term" value="F:pyridoxal phosphate binding"/>
    <property type="evidence" value="ECO:0007669"/>
    <property type="project" value="InterPro"/>
</dbReference>
<dbReference type="Gene3D" id="3.40.640.10">
    <property type="entry name" value="Type I PLP-dependent aspartate aminotransferase-like (Major domain)"/>
    <property type="match status" value="1"/>
</dbReference>
<keyword evidence="6 14" id="KW-0032">Aminotransferase</keyword>
<dbReference type="EC" id="2.6.1.9" evidence="5"/>
<evidence type="ECO:0000256" key="1">
    <source>
        <dbReference type="ARBA" id="ARBA00001933"/>
    </source>
</evidence>
<dbReference type="GO" id="GO:0004400">
    <property type="term" value="F:histidinol-phosphate transaminase activity"/>
    <property type="evidence" value="ECO:0007669"/>
    <property type="project" value="UniProtKB-EC"/>
</dbReference>
<dbReference type="GO" id="GO:0000105">
    <property type="term" value="P:L-histidine biosynthetic process"/>
    <property type="evidence" value="ECO:0007669"/>
    <property type="project" value="UniProtKB-KW"/>
</dbReference>
<comment type="pathway">
    <text evidence="2">Amino-acid biosynthesis; L-histidine biosynthesis; L-histidine from 5-phospho-alpha-D-ribose 1-diphosphate: step 7/9.</text>
</comment>
<sequence>MLEQFARRSVVELEPYGWEAPNRIIAARHNLPLADVLRFDLNTFPSPPPSWRAAMTAARDADGPHEYADPTYAELTHLLAAYCGVDPAQVMVGAGGDEVLSIIGQTFLDPGDAVAVTAPTYPLHALRPRQLGAVVRTCPLGAGFVPNVEGILAAAVGAKLLFLCTPNNPTGNALDPAVVERIVAGSPCPVVVDEAYAEFVGWSAIPLLARYPHLIVVRTMSKAFALAGMRLGYAIARPEAIDLLQRVRPTNSISVVTARVAAAALRDRPAMEVNVADIADAREPLAAGLRAAGARVYPSVTNFLLTDWGSPGAAQAVAARLEQRGIVVRNYAQHPWLPGHLRITVRSPEQHARLLAAIRS</sequence>
<dbReference type="PROSITE" id="PS00599">
    <property type="entry name" value="AA_TRANSFER_CLASS_2"/>
    <property type="match status" value="1"/>
</dbReference>
<dbReference type="Pfam" id="PF00155">
    <property type="entry name" value="Aminotran_1_2"/>
    <property type="match status" value="1"/>
</dbReference>
<dbReference type="InterPro" id="IPR015421">
    <property type="entry name" value="PyrdxlP-dep_Trfase_major"/>
</dbReference>
<evidence type="ECO:0000256" key="7">
    <source>
        <dbReference type="ARBA" id="ARBA00022605"/>
    </source>
</evidence>
<reference evidence="14" key="1">
    <citation type="submission" date="2020-02" db="EMBL/GenBank/DDBJ databases">
        <authorList>
            <person name="Meier V. D."/>
        </authorList>
    </citation>
    <scope>NUCLEOTIDE SEQUENCE</scope>
    <source>
        <strain evidence="14">AVDCRST_MAG88</strain>
    </source>
</reference>
<protein>
    <recommendedName>
        <fullName evidence="5">histidinol-phosphate transaminase</fullName>
        <ecNumber evidence="5">2.6.1.9</ecNumber>
    </recommendedName>
</protein>
<dbReference type="InterPro" id="IPR001917">
    <property type="entry name" value="Aminotrans_II_pyridoxalP_BS"/>
</dbReference>
<keyword evidence="8 14" id="KW-0808">Transferase</keyword>
<dbReference type="PANTHER" id="PTHR42885">
    <property type="entry name" value="HISTIDINOL-PHOSPHATE AMINOTRANSFERASE-RELATED"/>
    <property type="match status" value="1"/>
</dbReference>
<evidence type="ECO:0000256" key="10">
    <source>
        <dbReference type="ARBA" id="ARBA00023102"/>
    </source>
</evidence>
<comment type="catalytic activity">
    <reaction evidence="11">
        <text>L-histidinol phosphate + 2-oxoglutarate = 3-(imidazol-4-yl)-2-oxopropyl phosphate + L-glutamate</text>
        <dbReference type="Rhea" id="RHEA:23744"/>
        <dbReference type="ChEBI" id="CHEBI:16810"/>
        <dbReference type="ChEBI" id="CHEBI:29985"/>
        <dbReference type="ChEBI" id="CHEBI:57766"/>
        <dbReference type="ChEBI" id="CHEBI:57980"/>
        <dbReference type="EC" id="2.6.1.9"/>
    </reaction>
</comment>
<dbReference type="AlphaFoldDB" id="A0A6J4VT31"/>
<dbReference type="EMBL" id="CADCWM010001085">
    <property type="protein sequence ID" value="CAA9588115.1"/>
    <property type="molecule type" value="Genomic_DNA"/>
</dbReference>
<evidence type="ECO:0000259" key="13">
    <source>
        <dbReference type="Pfam" id="PF00155"/>
    </source>
</evidence>
<feature type="domain" description="Aminotransferase class I/classII large" evidence="13">
    <location>
        <begin position="38"/>
        <end position="358"/>
    </location>
</feature>
<evidence type="ECO:0000256" key="4">
    <source>
        <dbReference type="ARBA" id="ARBA00011738"/>
    </source>
</evidence>
<evidence type="ECO:0000313" key="14">
    <source>
        <dbReference type="EMBL" id="CAA9588115.1"/>
    </source>
</evidence>
<dbReference type="InterPro" id="IPR015422">
    <property type="entry name" value="PyrdxlP-dep_Trfase_small"/>
</dbReference>
<evidence type="ECO:0000256" key="12">
    <source>
        <dbReference type="RuleBase" id="RU003693"/>
    </source>
</evidence>
<evidence type="ECO:0000256" key="3">
    <source>
        <dbReference type="ARBA" id="ARBA00007970"/>
    </source>
</evidence>
<dbReference type="PANTHER" id="PTHR42885:SF2">
    <property type="entry name" value="HISTIDINOL-PHOSPHATE AMINOTRANSFERASE"/>
    <property type="match status" value="1"/>
</dbReference>
<dbReference type="SUPFAM" id="SSF53383">
    <property type="entry name" value="PLP-dependent transferases"/>
    <property type="match status" value="1"/>
</dbReference>
<dbReference type="InterPro" id="IPR005861">
    <property type="entry name" value="HisP_aminotrans"/>
</dbReference>